<feature type="domain" description="SHOCT" evidence="2">
    <location>
        <begin position="48"/>
        <end position="73"/>
    </location>
</feature>
<accession>A0A956SDE1</accession>
<organism evidence="3 4">
    <name type="scientific">Eiseniibacteriota bacterium</name>
    <dbReference type="NCBI Taxonomy" id="2212470"/>
    <lineage>
        <taxon>Bacteria</taxon>
        <taxon>Candidatus Eiseniibacteriota</taxon>
    </lineage>
</organism>
<dbReference type="Proteomes" id="UP000739538">
    <property type="component" value="Unassembled WGS sequence"/>
</dbReference>
<dbReference type="InterPro" id="IPR018649">
    <property type="entry name" value="SHOCT"/>
</dbReference>
<evidence type="ECO:0000313" key="3">
    <source>
        <dbReference type="EMBL" id="MCA9756547.1"/>
    </source>
</evidence>
<dbReference type="Pfam" id="PF09851">
    <property type="entry name" value="SHOCT"/>
    <property type="match status" value="1"/>
</dbReference>
<gene>
    <name evidence="3" type="ORF">KDA27_12150</name>
</gene>
<protein>
    <submittedName>
        <fullName evidence="3">SHOCT domain-containing protein</fullName>
    </submittedName>
</protein>
<evidence type="ECO:0000313" key="4">
    <source>
        <dbReference type="Proteomes" id="UP000739538"/>
    </source>
</evidence>
<sequence length="75" mass="8442">MYGHMGGFMGGGFMWILWIVLAAALVFGIVRLTNHGGSGSSNDHDESPEEILKRRYARGEIGQDQYERTLSQLRR</sequence>
<name>A0A956SDE1_UNCEI</name>
<proteinExistence type="predicted"/>
<evidence type="ECO:0000256" key="1">
    <source>
        <dbReference type="SAM" id="Phobius"/>
    </source>
</evidence>
<reference evidence="3" key="2">
    <citation type="journal article" date="2021" name="Microbiome">
        <title>Successional dynamics and alternative stable states in a saline activated sludge microbial community over 9 years.</title>
        <authorList>
            <person name="Wang Y."/>
            <person name="Ye J."/>
            <person name="Ju F."/>
            <person name="Liu L."/>
            <person name="Boyd J.A."/>
            <person name="Deng Y."/>
            <person name="Parks D.H."/>
            <person name="Jiang X."/>
            <person name="Yin X."/>
            <person name="Woodcroft B.J."/>
            <person name="Tyson G.W."/>
            <person name="Hugenholtz P."/>
            <person name="Polz M.F."/>
            <person name="Zhang T."/>
        </authorList>
    </citation>
    <scope>NUCLEOTIDE SEQUENCE</scope>
    <source>
        <strain evidence="3">HKST-UBA02</strain>
    </source>
</reference>
<keyword evidence="1" id="KW-0812">Transmembrane</keyword>
<keyword evidence="1" id="KW-0472">Membrane</keyword>
<comment type="caution">
    <text evidence="3">The sequence shown here is derived from an EMBL/GenBank/DDBJ whole genome shotgun (WGS) entry which is preliminary data.</text>
</comment>
<dbReference type="AlphaFoldDB" id="A0A956SDE1"/>
<dbReference type="EMBL" id="JAGQHS010000057">
    <property type="protein sequence ID" value="MCA9756547.1"/>
    <property type="molecule type" value="Genomic_DNA"/>
</dbReference>
<feature type="transmembrane region" description="Helical" evidence="1">
    <location>
        <begin position="12"/>
        <end position="30"/>
    </location>
</feature>
<reference evidence="3" key="1">
    <citation type="submission" date="2020-04" db="EMBL/GenBank/DDBJ databases">
        <authorList>
            <person name="Zhang T."/>
        </authorList>
    </citation>
    <scope>NUCLEOTIDE SEQUENCE</scope>
    <source>
        <strain evidence="3">HKST-UBA02</strain>
    </source>
</reference>
<keyword evidence="1" id="KW-1133">Transmembrane helix</keyword>
<evidence type="ECO:0000259" key="2">
    <source>
        <dbReference type="Pfam" id="PF09851"/>
    </source>
</evidence>